<gene>
    <name evidence="2" type="ORF">E0H75_10265</name>
</gene>
<feature type="domain" description="DUF1254" evidence="1">
    <location>
        <begin position="26"/>
        <end position="93"/>
    </location>
</feature>
<sequence>MLVDRSNFTVAETDRYFSAHSEDHPVNTVRHSRGFSDVANQVVIRENKDCLYSHAVVDVSKGAVIANPAWDDRYSIIQMIDENQYSFAHLYPGDSLTVTPDMVTTGSHIWLNIRTEVRPENGDGYYDAHQHQDRYVIQAASATPYQSKGFDPESLAAVRLELLKLAPTVNSWDAFGTPDVVSPEAFLIASAGGWAGLPKEHAVYWPKLVPSGVAADLAPSSLTLEKPPLDYKRGGFFSVTTYGPDGFIATEDYAYNHRTAQPNENGSYTFCFNAPGRPNNMTTVAGWNMVIRLYRPTTFPAIMAYLEALERDHVQIQSLSA</sequence>
<reference evidence="2 3" key="1">
    <citation type="submission" date="2019-02" db="EMBL/GenBank/DDBJ databases">
        <title>Kribbella capetownensis sp. nov. and Kribbella speibonae sp. nov., isolated from soil.</title>
        <authorList>
            <person name="Curtis S.M."/>
            <person name="Norton I."/>
            <person name="Everest G.J."/>
            <person name="Meyers P.R."/>
        </authorList>
    </citation>
    <scope>NUCLEOTIDE SEQUENCE [LARGE SCALE GENOMIC DNA]</scope>
    <source>
        <strain evidence="2 3">YM53</strain>
    </source>
</reference>
<dbReference type="InterPro" id="IPR010679">
    <property type="entry name" value="DUF1254"/>
</dbReference>
<organism evidence="2 3">
    <name type="scientific">Kribbella capetownensis</name>
    <dbReference type="NCBI Taxonomy" id="1572659"/>
    <lineage>
        <taxon>Bacteria</taxon>
        <taxon>Bacillati</taxon>
        <taxon>Actinomycetota</taxon>
        <taxon>Actinomycetes</taxon>
        <taxon>Propionibacteriales</taxon>
        <taxon>Kribbellaceae</taxon>
        <taxon>Kribbella</taxon>
    </lineage>
</organism>
<evidence type="ECO:0000259" key="1">
    <source>
        <dbReference type="Pfam" id="PF06863"/>
    </source>
</evidence>
<dbReference type="Pfam" id="PF06863">
    <property type="entry name" value="DUF1254"/>
    <property type="match status" value="1"/>
</dbReference>
<accession>A0A4R0JZ13</accession>
<name>A0A4R0JZ13_9ACTN</name>
<protein>
    <submittedName>
        <fullName evidence="2">DUF1254 domain-containing protein</fullName>
    </submittedName>
</protein>
<comment type="caution">
    <text evidence="2">The sequence shown here is derived from an EMBL/GenBank/DDBJ whole genome shotgun (WGS) entry which is preliminary data.</text>
</comment>
<dbReference type="Gene3D" id="2.60.120.1600">
    <property type="match status" value="1"/>
</dbReference>
<keyword evidence="3" id="KW-1185">Reference proteome</keyword>
<proteinExistence type="predicted"/>
<dbReference type="RefSeq" id="WP_131513206.1">
    <property type="nucleotide sequence ID" value="NZ_SJKD01000002.1"/>
</dbReference>
<evidence type="ECO:0000313" key="3">
    <source>
        <dbReference type="Proteomes" id="UP000293342"/>
    </source>
</evidence>
<dbReference type="OrthoDB" id="40820at2"/>
<dbReference type="SUPFAM" id="SSF160935">
    <property type="entry name" value="VPA0735-like"/>
    <property type="match status" value="1"/>
</dbReference>
<dbReference type="PANTHER" id="PTHR36509">
    <property type="entry name" value="BLL3101 PROTEIN"/>
    <property type="match status" value="1"/>
</dbReference>
<dbReference type="Proteomes" id="UP000293342">
    <property type="component" value="Unassembled WGS sequence"/>
</dbReference>
<dbReference type="EMBL" id="SJKD01000002">
    <property type="protein sequence ID" value="TCC50588.1"/>
    <property type="molecule type" value="Genomic_DNA"/>
</dbReference>
<dbReference type="PANTHER" id="PTHR36509:SF2">
    <property type="entry name" value="BLL3101 PROTEIN"/>
    <property type="match status" value="1"/>
</dbReference>
<dbReference type="AlphaFoldDB" id="A0A4R0JZ13"/>
<evidence type="ECO:0000313" key="2">
    <source>
        <dbReference type="EMBL" id="TCC50588.1"/>
    </source>
</evidence>